<gene>
    <name evidence="1" type="ORF">AXW67_09475</name>
</gene>
<dbReference type="Proteomes" id="UP000077173">
    <property type="component" value="Unassembled WGS sequence"/>
</dbReference>
<dbReference type="InterPro" id="IPR008921">
    <property type="entry name" value="DNA_pol3_clamp-load_cplx_C"/>
</dbReference>
<evidence type="ECO:0000313" key="2">
    <source>
        <dbReference type="Proteomes" id="UP000077173"/>
    </source>
</evidence>
<protein>
    <submittedName>
        <fullName evidence="1">Uncharacterized protein</fullName>
    </submittedName>
</protein>
<proteinExistence type="predicted"/>
<dbReference type="SUPFAM" id="SSF48019">
    <property type="entry name" value="post-AAA+ oligomerization domain-like"/>
    <property type="match status" value="1"/>
</dbReference>
<dbReference type="GO" id="GO:0006260">
    <property type="term" value="P:DNA replication"/>
    <property type="evidence" value="ECO:0007669"/>
    <property type="project" value="InterPro"/>
</dbReference>
<comment type="caution">
    <text evidence="1">The sequence shown here is derived from an EMBL/GenBank/DDBJ whole genome shotgun (WGS) entry which is preliminary data.</text>
</comment>
<evidence type="ECO:0000313" key="1">
    <source>
        <dbReference type="EMBL" id="OAF17405.1"/>
    </source>
</evidence>
<accession>A0A176ZBU8</accession>
<dbReference type="EMBL" id="LSEF01000046">
    <property type="protein sequence ID" value="OAF17405.1"/>
    <property type="molecule type" value="Genomic_DNA"/>
</dbReference>
<dbReference type="Gene3D" id="1.20.272.10">
    <property type="match status" value="1"/>
</dbReference>
<reference evidence="1 2" key="1">
    <citation type="submission" date="2016-02" db="EMBL/GenBank/DDBJ databases">
        <title>Draft genome sequence of the strain BR 10247T Bradyrhizobium neotropicale isolated from nodules of Centrolobium paraense.</title>
        <authorList>
            <person name="Simoes-Araujo J.L."/>
            <person name="Barauna A.C."/>
            <person name="Silva K."/>
            <person name="Zilli J.E."/>
        </authorList>
    </citation>
    <scope>NUCLEOTIDE SEQUENCE [LARGE SCALE GENOMIC DNA]</scope>
    <source>
        <strain evidence="1 2">BR 10247</strain>
    </source>
</reference>
<name>A0A176ZBU8_9BRAD</name>
<dbReference type="GO" id="GO:0003677">
    <property type="term" value="F:DNA binding"/>
    <property type="evidence" value="ECO:0007669"/>
    <property type="project" value="InterPro"/>
</dbReference>
<sequence>MSLLQKAIRRGELQLAQKAAATLLLIAPDRLWRRCGAAAFEEIGVADLQVVSLVTAALAGKRYRATIGGEWKVASFIVDRMAKAPKCRAADDLLLTADSHPLFRRARIDLAAKTIAELIRIATGDAALPVRALAAWYAIGTHPRQTKQLSARPGEPAALFDGLCEAGLPHTVVEIAREGFRKIGLPLCPFVALLCPLAINQASVVQDDDLPLEIMVGETPGWSRDVYTREGRNALEAFLQSDCETARWVRDHIRPGQMVNFLGTVVFRVEGGLVRRRSRWPTGDELRRRVDFECHGPGCPNATEILRLMRNDIGLLNKERANVG</sequence>
<keyword evidence="2" id="KW-1185">Reference proteome</keyword>
<dbReference type="GeneID" id="32586749"/>
<dbReference type="AlphaFoldDB" id="A0A176ZBU8"/>
<organism evidence="1 2">
    <name type="scientific">Bradyrhizobium neotropicale</name>
    <dbReference type="NCBI Taxonomy" id="1497615"/>
    <lineage>
        <taxon>Bacteria</taxon>
        <taxon>Pseudomonadati</taxon>
        <taxon>Pseudomonadota</taxon>
        <taxon>Alphaproteobacteria</taxon>
        <taxon>Hyphomicrobiales</taxon>
        <taxon>Nitrobacteraceae</taxon>
        <taxon>Bradyrhizobium</taxon>
    </lineage>
</organism>